<evidence type="ECO:0000313" key="3">
    <source>
        <dbReference type="Proteomes" id="UP000305906"/>
    </source>
</evidence>
<sequence>MLVNSHQAAAWSGYEGRYWADHQDRYDGINDGANTPLLDAAALAPSARVLDIGCGNGRVTRLAAGRAAYALGIDLSAPVLERARASAAAAWGGDGLLRSGEGAGAEPELVELVDYLGADGQDEGLAAGRWRRR</sequence>
<feature type="domain" description="Methyltransferase" evidence="1">
    <location>
        <begin position="49"/>
        <end position="89"/>
    </location>
</feature>
<dbReference type="EMBL" id="VBZC01000037">
    <property type="protein sequence ID" value="TLS42723.1"/>
    <property type="molecule type" value="Genomic_DNA"/>
</dbReference>
<keyword evidence="3" id="KW-1185">Reference proteome</keyword>
<dbReference type="InterPro" id="IPR029063">
    <property type="entry name" value="SAM-dependent_MTases_sf"/>
</dbReference>
<organism evidence="2 3">
    <name type="scientific">Streptomyces montanus</name>
    <dbReference type="NCBI Taxonomy" id="2580423"/>
    <lineage>
        <taxon>Bacteria</taxon>
        <taxon>Bacillati</taxon>
        <taxon>Actinomycetota</taxon>
        <taxon>Actinomycetes</taxon>
        <taxon>Kitasatosporales</taxon>
        <taxon>Streptomycetaceae</taxon>
        <taxon>Streptomyces</taxon>
    </lineage>
</organism>
<dbReference type="SUPFAM" id="SSF53335">
    <property type="entry name" value="S-adenosyl-L-methionine-dependent methyltransferases"/>
    <property type="match status" value="1"/>
</dbReference>
<dbReference type="CDD" id="cd02440">
    <property type="entry name" value="AdoMet_MTases"/>
    <property type="match status" value="1"/>
</dbReference>
<keyword evidence="2" id="KW-0808">Transferase</keyword>
<evidence type="ECO:0000313" key="2">
    <source>
        <dbReference type="EMBL" id="TLS42723.1"/>
    </source>
</evidence>
<dbReference type="AlphaFoldDB" id="A0A5R9FPH9"/>
<dbReference type="GO" id="GO:0032259">
    <property type="term" value="P:methylation"/>
    <property type="evidence" value="ECO:0007669"/>
    <property type="project" value="UniProtKB-KW"/>
</dbReference>
<gene>
    <name evidence="2" type="ORF">FE633_29130</name>
</gene>
<evidence type="ECO:0000259" key="1">
    <source>
        <dbReference type="Pfam" id="PF13649"/>
    </source>
</evidence>
<protein>
    <submittedName>
        <fullName evidence="2">Class I SAM-dependent methyltransferase</fullName>
    </submittedName>
</protein>
<dbReference type="Pfam" id="PF13649">
    <property type="entry name" value="Methyltransf_25"/>
    <property type="match status" value="1"/>
</dbReference>
<proteinExistence type="predicted"/>
<dbReference type="RefSeq" id="WP_138048166.1">
    <property type="nucleotide sequence ID" value="NZ_VBZC01000037.1"/>
</dbReference>
<dbReference type="Gene3D" id="3.40.50.150">
    <property type="entry name" value="Vaccinia Virus protein VP39"/>
    <property type="match status" value="1"/>
</dbReference>
<dbReference type="Proteomes" id="UP000305906">
    <property type="component" value="Unassembled WGS sequence"/>
</dbReference>
<dbReference type="InterPro" id="IPR041698">
    <property type="entry name" value="Methyltransf_25"/>
</dbReference>
<keyword evidence="2" id="KW-0489">Methyltransferase</keyword>
<comment type="caution">
    <text evidence="2">The sequence shown here is derived from an EMBL/GenBank/DDBJ whole genome shotgun (WGS) entry which is preliminary data.</text>
</comment>
<dbReference type="GO" id="GO:0008168">
    <property type="term" value="F:methyltransferase activity"/>
    <property type="evidence" value="ECO:0007669"/>
    <property type="project" value="UniProtKB-KW"/>
</dbReference>
<accession>A0A5R9FPH9</accession>
<name>A0A5R9FPH9_9ACTN</name>
<reference evidence="2 3" key="1">
    <citation type="submission" date="2019-05" db="EMBL/GenBank/DDBJ databases">
        <title>Streptomyces sp. NEAU-C151, a novel actinomycete isolated from soil.</title>
        <authorList>
            <person name="Han L."/>
            <person name="Jiang H."/>
        </authorList>
    </citation>
    <scope>NUCLEOTIDE SEQUENCE [LARGE SCALE GENOMIC DNA]</scope>
    <source>
        <strain evidence="2 3">NEAU-C151</strain>
    </source>
</reference>